<comment type="similarity">
    <text evidence="10">Belongs to the NadD family.</text>
</comment>
<protein>
    <recommendedName>
        <fullName evidence="10">Probable nicotinate-nucleotide adenylyltransferase</fullName>
        <ecNumber evidence="10">2.7.7.18</ecNumber>
    </recommendedName>
    <alternativeName>
        <fullName evidence="10">Deamido-NAD(+) diphosphorylase</fullName>
    </alternativeName>
    <alternativeName>
        <fullName evidence="10">Deamido-NAD(+) pyrophosphorylase</fullName>
    </alternativeName>
    <alternativeName>
        <fullName evidence="10">Nicotinate mononucleotide adenylyltransferase</fullName>
        <shortName evidence="10">NaMN adenylyltransferase</shortName>
    </alternativeName>
</protein>
<dbReference type="PANTHER" id="PTHR39321">
    <property type="entry name" value="NICOTINATE-NUCLEOTIDE ADENYLYLTRANSFERASE-RELATED"/>
    <property type="match status" value="1"/>
</dbReference>
<keyword evidence="3 10" id="KW-0662">Pyridine nucleotide biosynthesis</keyword>
<dbReference type="SUPFAM" id="SSF52374">
    <property type="entry name" value="Nucleotidylyl transferase"/>
    <property type="match status" value="1"/>
</dbReference>
<dbReference type="CDD" id="cd02165">
    <property type="entry name" value="NMNAT"/>
    <property type="match status" value="1"/>
</dbReference>
<reference evidence="12 13" key="1">
    <citation type="submission" date="2024-03" db="EMBL/GenBank/DDBJ databases">
        <title>A Dehalogenimonas Isolated from Estuarine Sediments Dihaloeliminates Chlorinated Alkanes.</title>
        <authorList>
            <person name="Yang Y."/>
            <person name="Wang H."/>
        </authorList>
    </citation>
    <scope>NUCLEOTIDE SEQUENCE [LARGE SCALE GENOMIC DNA]</scope>
    <source>
        <strain evidence="12 13">W</strain>
    </source>
</reference>
<evidence type="ECO:0000256" key="3">
    <source>
        <dbReference type="ARBA" id="ARBA00022642"/>
    </source>
</evidence>
<keyword evidence="13" id="KW-1185">Reference proteome</keyword>
<name>A0ABZ2J5A7_9CHLR</name>
<feature type="domain" description="Cytidyltransferase-like" evidence="11">
    <location>
        <begin position="6"/>
        <end position="173"/>
    </location>
</feature>
<evidence type="ECO:0000259" key="11">
    <source>
        <dbReference type="Pfam" id="PF01467"/>
    </source>
</evidence>
<dbReference type="NCBIfam" id="TIGR00482">
    <property type="entry name" value="nicotinate (nicotinamide) nucleotide adenylyltransferase"/>
    <property type="match status" value="1"/>
</dbReference>
<evidence type="ECO:0000256" key="6">
    <source>
        <dbReference type="ARBA" id="ARBA00022741"/>
    </source>
</evidence>
<evidence type="ECO:0000256" key="1">
    <source>
        <dbReference type="ARBA" id="ARBA00002324"/>
    </source>
</evidence>
<dbReference type="InterPro" id="IPR014729">
    <property type="entry name" value="Rossmann-like_a/b/a_fold"/>
</dbReference>
<gene>
    <name evidence="10 12" type="primary">nadD</name>
    <name evidence="12" type="ORF">V8247_03515</name>
</gene>
<evidence type="ECO:0000256" key="7">
    <source>
        <dbReference type="ARBA" id="ARBA00022840"/>
    </source>
</evidence>
<evidence type="ECO:0000256" key="8">
    <source>
        <dbReference type="ARBA" id="ARBA00023027"/>
    </source>
</evidence>
<dbReference type="HAMAP" id="MF_00244">
    <property type="entry name" value="NaMN_adenylyltr"/>
    <property type="match status" value="1"/>
</dbReference>
<dbReference type="InterPro" id="IPR005248">
    <property type="entry name" value="NadD/NMNAT"/>
</dbReference>
<accession>A0ABZ2J5A7</accession>
<evidence type="ECO:0000256" key="9">
    <source>
        <dbReference type="ARBA" id="ARBA00048721"/>
    </source>
</evidence>
<proteinExistence type="inferred from homology"/>
<keyword evidence="8 10" id="KW-0520">NAD</keyword>
<evidence type="ECO:0000256" key="5">
    <source>
        <dbReference type="ARBA" id="ARBA00022695"/>
    </source>
</evidence>
<comment type="function">
    <text evidence="1 10">Catalyzes the reversible adenylation of nicotinate mononucleotide (NaMN) to nicotinic acid adenine dinucleotide (NaAD).</text>
</comment>
<comment type="pathway">
    <text evidence="2 10">Cofactor biosynthesis; NAD(+) biosynthesis; deamido-NAD(+) from nicotinate D-ribonucleotide: step 1/1.</text>
</comment>
<comment type="catalytic activity">
    <reaction evidence="9 10">
        <text>nicotinate beta-D-ribonucleotide + ATP + H(+) = deamido-NAD(+) + diphosphate</text>
        <dbReference type="Rhea" id="RHEA:22860"/>
        <dbReference type="ChEBI" id="CHEBI:15378"/>
        <dbReference type="ChEBI" id="CHEBI:30616"/>
        <dbReference type="ChEBI" id="CHEBI:33019"/>
        <dbReference type="ChEBI" id="CHEBI:57502"/>
        <dbReference type="ChEBI" id="CHEBI:58437"/>
        <dbReference type="EC" id="2.7.7.18"/>
    </reaction>
</comment>
<dbReference type="InterPro" id="IPR004821">
    <property type="entry name" value="Cyt_trans-like"/>
</dbReference>
<dbReference type="PANTHER" id="PTHR39321:SF3">
    <property type="entry name" value="PHOSPHOPANTETHEINE ADENYLYLTRANSFERASE"/>
    <property type="match status" value="1"/>
</dbReference>
<evidence type="ECO:0000313" key="13">
    <source>
        <dbReference type="Proteomes" id="UP001375370"/>
    </source>
</evidence>
<dbReference type="EC" id="2.7.7.18" evidence="10"/>
<keyword evidence="4 10" id="KW-0808">Transferase</keyword>
<dbReference type="Gene3D" id="3.40.50.620">
    <property type="entry name" value="HUPs"/>
    <property type="match status" value="1"/>
</dbReference>
<dbReference type="Proteomes" id="UP001375370">
    <property type="component" value="Chromosome"/>
</dbReference>
<evidence type="ECO:0000256" key="10">
    <source>
        <dbReference type="HAMAP-Rule" id="MF_00244"/>
    </source>
</evidence>
<dbReference type="NCBIfam" id="NF000840">
    <property type="entry name" value="PRK00071.1-3"/>
    <property type="match status" value="1"/>
</dbReference>
<keyword evidence="6 10" id="KW-0547">Nucleotide-binding</keyword>
<dbReference type="EMBL" id="CP146612">
    <property type="protein sequence ID" value="WWX26045.1"/>
    <property type="molecule type" value="Genomic_DNA"/>
</dbReference>
<dbReference type="Pfam" id="PF01467">
    <property type="entry name" value="CTP_transf_like"/>
    <property type="match status" value="1"/>
</dbReference>
<dbReference type="GO" id="GO:0004515">
    <property type="term" value="F:nicotinate-nucleotide adenylyltransferase activity"/>
    <property type="evidence" value="ECO:0007669"/>
    <property type="project" value="UniProtKB-EC"/>
</dbReference>
<dbReference type="NCBIfam" id="TIGR00125">
    <property type="entry name" value="cyt_tran_rel"/>
    <property type="match status" value="1"/>
</dbReference>
<keyword evidence="5 10" id="KW-0548">Nucleotidyltransferase</keyword>
<dbReference type="RefSeq" id="WP_338738817.1">
    <property type="nucleotide sequence ID" value="NZ_CP146612.1"/>
</dbReference>
<keyword evidence="7 10" id="KW-0067">ATP-binding</keyword>
<organism evidence="12 13">
    <name type="scientific">Candidatus Dehalogenimonas loeffleri</name>
    <dbReference type="NCBI Taxonomy" id="3127115"/>
    <lineage>
        <taxon>Bacteria</taxon>
        <taxon>Bacillati</taxon>
        <taxon>Chloroflexota</taxon>
        <taxon>Dehalococcoidia</taxon>
        <taxon>Dehalococcoidales</taxon>
        <taxon>Dehalococcoidaceae</taxon>
        <taxon>Dehalogenimonas</taxon>
    </lineage>
</organism>
<evidence type="ECO:0000256" key="2">
    <source>
        <dbReference type="ARBA" id="ARBA00005019"/>
    </source>
</evidence>
<evidence type="ECO:0000256" key="4">
    <source>
        <dbReference type="ARBA" id="ARBA00022679"/>
    </source>
</evidence>
<evidence type="ECO:0000313" key="12">
    <source>
        <dbReference type="EMBL" id="WWX26045.1"/>
    </source>
</evidence>
<sequence length="201" mass="21937">MVKRGILGGTFDPPHMGHLMLAEEACRCLGLDEVIFIPAGEPWVKAAQQVSPAAERLEMVKLAVAGRPCFKVSDIEVRRPGASYTWETLVQLRDLYPDDELYFILGWDNLAALPLWHHAGRIITAAKLAAAPRAGFPRPDLDALDARIPGIKTATVILDGPHVEISASDIRARLKKGLATDDLVPPQVAAYIEAKNLYPTV</sequence>